<evidence type="ECO:0000313" key="1">
    <source>
        <dbReference type="EMBL" id="KAG4304861.1"/>
    </source>
</evidence>
<organism evidence="1 2">
    <name type="scientific">Pneumocystis oryctolagi</name>
    <dbReference type="NCBI Taxonomy" id="42067"/>
    <lineage>
        <taxon>Eukaryota</taxon>
        <taxon>Fungi</taxon>
        <taxon>Dikarya</taxon>
        <taxon>Ascomycota</taxon>
        <taxon>Taphrinomycotina</taxon>
        <taxon>Pneumocystomycetes</taxon>
        <taxon>Pneumocystaceae</taxon>
        <taxon>Pneumocystis</taxon>
    </lineage>
</organism>
<dbReference type="Proteomes" id="UP000768646">
    <property type="component" value="Unassembled WGS sequence"/>
</dbReference>
<comment type="caution">
    <text evidence="1">The sequence shown here is derived from an EMBL/GenBank/DDBJ whole genome shotgun (WGS) entry which is preliminary data.</text>
</comment>
<proteinExistence type="predicted"/>
<protein>
    <submittedName>
        <fullName evidence="1">Uncharacterized protein</fullName>
    </submittedName>
</protein>
<sequence length="274" mass="30643">MSRLSNKTVFITGASSGIGKVHKFQLDLTLSHYYKACAYEFAKTCNSIKLILAARRDTTKIAHDIQSTFPGTKVYPLQFDVSKFAEIEEKISELPEEFRNIDILINNAGFVIGLDRVEDVDSELVINMYNTNILGLILITKKILNIFLKNGNKGDIINIGSISGRESYPNGSIYCSTKAAIRSFTECLRKEQISTRIRVIEIDPGLVETEFSMVRFRGDKSKADSVYKGMEPLTPEDISEIVVFAASRPENVVLAETLVLPNSQASCTHVYRKE</sequence>
<gene>
    <name evidence="1" type="ORF">PORY_001914</name>
</gene>
<reference evidence="1 2" key="1">
    <citation type="journal article" date="2021" name="Commun. Biol.">
        <title>Genomic insights into the host specific adaptation of the Pneumocystis genus.</title>
        <authorList>
            <person name="Cisse O.H."/>
            <person name="Ma L."/>
            <person name="Dekker J.P."/>
            <person name="Khil P.P."/>
            <person name="Youn J.-H."/>
            <person name="Brenchley J.M."/>
            <person name="Blair R."/>
            <person name="Pahar B."/>
            <person name="Chabe M."/>
            <person name="Van Rompay K.K.A."/>
            <person name="Keesler R."/>
            <person name="Sukura A."/>
            <person name="Hirsch V."/>
            <person name="Kutty G."/>
            <person name="Liu Y."/>
            <person name="Peng L."/>
            <person name="Chen J."/>
            <person name="Song J."/>
            <person name="Weissenbacher-Lang C."/>
            <person name="Xu J."/>
            <person name="Upham N.S."/>
            <person name="Stajich J.E."/>
            <person name="Cuomo C.A."/>
            <person name="Cushion M.T."/>
            <person name="Kovacs J.A."/>
        </authorList>
    </citation>
    <scope>NUCLEOTIDE SEQUENCE [LARGE SCALE GENOMIC DNA]</scope>
    <source>
        <strain evidence="1 2">RABM</strain>
    </source>
</reference>
<evidence type="ECO:0000313" key="2">
    <source>
        <dbReference type="Proteomes" id="UP000768646"/>
    </source>
</evidence>
<accession>A0ACB7CAU2</accession>
<name>A0ACB7CAU2_9ASCO</name>
<dbReference type="EMBL" id="JABTEG010000006">
    <property type="protein sequence ID" value="KAG4304861.1"/>
    <property type="molecule type" value="Genomic_DNA"/>
</dbReference>
<keyword evidence="2" id="KW-1185">Reference proteome</keyword>